<evidence type="ECO:0000313" key="5">
    <source>
        <dbReference type="Proteomes" id="UP000199199"/>
    </source>
</evidence>
<dbReference type="EMBL" id="FOZS01000001">
    <property type="protein sequence ID" value="SFS36897.1"/>
    <property type="molecule type" value="Genomic_DNA"/>
</dbReference>
<reference evidence="5" key="1">
    <citation type="submission" date="2016-10" db="EMBL/GenBank/DDBJ databases">
        <authorList>
            <person name="Varghese N."/>
            <person name="Submissions S."/>
        </authorList>
    </citation>
    <scope>NUCLEOTIDE SEQUENCE [LARGE SCALE GENOMIC DNA]</scope>
    <source>
        <strain evidence="5">DSM 22427</strain>
    </source>
</reference>
<evidence type="ECO:0000313" key="4">
    <source>
        <dbReference type="EMBL" id="SFS36897.1"/>
    </source>
</evidence>
<evidence type="ECO:0000256" key="1">
    <source>
        <dbReference type="SAM" id="MobiDB-lite"/>
    </source>
</evidence>
<dbReference type="RefSeq" id="WP_092900878.1">
    <property type="nucleotide sequence ID" value="NZ_FOZS01000001.1"/>
</dbReference>
<dbReference type="Pfam" id="PF12172">
    <property type="entry name" value="zf-ChsH2"/>
    <property type="match status" value="1"/>
</dbReference>
<dbReference type="InterPro" id="IPR002878">
    <property type="entry name" value="ChsH2_C"/>
</dbReference>
<dbReference type="Proteomes" id="UP000199199">
    <property type="component" value="Unassembled WGS sequence"/>
</dbReference>
<dbReference type="Gene3D" id="6.10.30.10">
    <property type="match status" value="1"/>
</dbReference>
<dbReference type="InterPro" id="IPR022002">
    <property type="entry name" value="ChsH2_Znr"/>
</dbReference>
<feature type="domain" description="ChsH2 C-terminal OB-fold" evidence="2">
    <location>
        <begin position="94"/>
        <end position="156"/>
    </location>
</feature>
<dbReference type="AlphaFoldDB" id="A0A1I6P9M7"/>
<dbReference type="Pfam" id="PF01796">
    <property type="entry name" value="OB_ChsH2_C"/>
    <property type="match status" value="1"/>
</dbReference>
<feature type="domain" description="ChsH2 rubredoxin-like zinc ribbon" evidence="3">
    <location>
        <begin position="60"/>
        <end position="93"/>
    </location>
</feature>
<name>A0A1I6P9M7_9EURY</name>
<organism evidence="4 5">
    <name type="scientific">Halostagnicola kamekurae</name>
    <dbReference type="NCBI Taxonomy" id="619731"/>
    <lineage>
        <taxon>Archaea</taxon>
        <taxon>Methanobacteriati</taxon>
        <taxon>Methanobacteriota</taxon>
        <taxon>Stenosarchaea group</taxon>
        <taxon>Halobacteria</taxon>
        <taxon>Halobacteriales</taxon>
        <taxon>Natrialbaceae</taxon>
        <taxon>Halostagnicola</taxon>
    </lineage>
</organism>
<protein>
    <recommendedName>
        <fullName evidence="6">DUF35 domain-containing protein</fullName>
    </recommendedName>
</protein>
<dbReference type="InterPro" id="IPR012340">
    <property type="entry name" value="NA-bd_OB-fold"/>
</dbReference>
<dbReference type="OrthoDB" id="9573at2157"/>
<dbReference type="SUPFAM" id="SSF50249">
    <property type="entry name" value="Nucleic acid-binding proteins"/>
    <property type="match status" value="1"/>
</dbReference>
<sequence length="180" mass="19864">MTDQQDTTDSTDPSGSSDASGSVPRETVSIPTEIELPDLLDFYERQTPEHTQIAEFYDNLDDGRLTTTRCRDCGEIHFPPRIVCPECTGDDLEYVDLPHEGELFAFSESRGGTPLGYHDTSPFVVAIVDLGEIKLSARIDGARYDDLEIGDPVSLKIVDVEGGSASERVFYRFVPRGDAQ</sequence>
<evidence type="ECO:0008006" key="6">
    <source>
        <dbReference type="Google" id="ProtNLM"/>
    </source>
</evidence>
<evidence type="ECO:0000259" key="2">
    <source>
        <dbReference type="Pfam" id="PF01796"/>
    </source>
</evidence>
<feature type="region of interest" description="Disordered" evidence="1">
    <location>
        <begin position="1"/>
        <end position="31"/>
    </location>
</feature>
<keyword evidence="5" id="KW-1185">Reference proteome</keyword>
<dbReference type="PANTHER" id="PTHR34075">
    <property type="entry name" value="BLR3430 PROTEIN"/>
    <property type="match status" value="1"/>
</dbReference>
<evidence type="ECO:0000259" key="3">
    <source>
        <dbReference type="Pfam" id="PF12172"/>
    </source>
</evidence>
<gene>
    <name evidence="4" type="ORF">SAMN04488556_0413</name>
</gene>
<proteinExistence type="predicted"/>
<accession>A0A1I6P9M7</accession>
<dbReference type="InterPro" id="IPR052513">
    <property type="entry name" value="Thioester_dehydratase-like"/>
</dbReference>
<feature type="compositionally biased region" description="Low complexity" evidence="1">
    <location>
        <begin position="1"/>
        <end position="22"/>
    </location>
</feature>
<dbReference type="PANTHER" id="PTHR34075:SF5">
    <property type="entry name" value="BLR3430 PROTEIN"/>
    <property type="match status" value="1"/>
</dbReference>